<protein>
    <submittedName>
        <fullName evidence="1">Phage portal protein</fullName>
    </submittedName>
</protein>
<organism evidence="1 2">
    <name type="scientific">Faecalibacterium prausnitzii</name>
    <dbReference type="NCBI Taxonomy" id="853"/>
    <lineage>
        <taxon>Bacteria</taxon>
        <taxon>Bacillati</taxon>
        <taxon>Bacillota</taxon>
        <taxon>Clostridia</taxon>
        <taxon>Eubacteriales</taxon>
        <taxon>Oscillospiraceae</taxon>
        <taxon>Faecalibacterium</taxon>
    </lineage>
</organism>
<comment type="caution">
    <text evidence="1">The sequence shown here is derived from an EMBL/GenBank/DDBJ whole genome shotgun (WGS) entry which is preliminary data.</text>
</comment>
<dbReference type="InterPro" id="IPR014986">
    <property type="entry name" value="XkdN-like"/>
</dbReference>
<reference evidence="1 2" key="1">
    <citation type="submission" date="2018-02" db="EMBL/GenBank/DDBJ databases">
        <title>Complete genome sequencing of Faecalibacterium prausnitzii strains isolated from the human gut.</title>
        <authorList>
            <person name="Fitzgerald B.C."/>
            <person name="Shkoporov A.N."/>
            <person name="Ross P.R."/>
            <person name="Hill C."/>
        </authorList>
    </citation>
    <scope>NUCLEOTIDE SEQUENCE [LARGE SCALE GENOMIC DNA]</scope>
    <source>
        <strain evidence="1 2">APC924/119</strain>
    </source>
</reference>
<proteinExistence type="predicted"/>
<dbReference type="InterPro" id="IPR038559">
    <property type="entry name" value="XkdN-like_sf"/>
</dbReference>
<dbReference type="Gene3D" id="3.30.2220.30">
    <property type="match status" value="1"/>
</dbReference>
<sequence length="141" mass="15909">MSNLSAFMHANVEQIENYKFAASPRFKGEDGKPMLWEICCISADEYARIRNSCVRQVPVPGKKGQYTQQLDSYAFQAKVCARCTVFPDLSNAELQNDWGVAKPEELLGKLLIGGEFDDYVTEVFQLNGFKTENELVDEAKN</sequence>
<gene>
    <name evidence="1" type="ORF">C4N21_03850</name>
</gene>
<dbReference type="Proteomes" id="UP000250550">
    <property type="component" value="Unassembled WGS sequence"/>
</dbReference>
<dbReference type="RefSeq" id="WP_112121051.1">
    <property type="nucleotide sequence ID" value="NZ_PRLF01000003.1"/>
</dbReference>
<dbReference type="EMBL" id="PRLF01000003">
    <property type="protein sequence ID" value="RAW66449.1"/>
    <property type="molecule type" value="Genomic_DNA"/>
</dbReference>
<dbReference type="AlphaFoldDB" id="A0A329UVS2"/>
<evidence type="ECO:0000313" key="1">
    <source>
        <dbReference type="EMBL" id="RAW66449.1"/>
    </source>
</evidence>
<evidence type="ECO:0000313" key="2">
    <source>
        <dbReference type="Proteomes" id="UP000250550"/>
    </source>
</evidence>
<accession>A0A329UVS2</accession>
<name>A0A329UVS2_9FIRM</name>
<dbReference type="Pfam" id="PF08890">
    <property type="entry name" value="Phage_TAC_5"/>
    <property type="match status" value="1"/>
</dbReference>